<proteinExistence type="predicted"/>
<feature type="domain" description="NADP-dependent oxidoreductase" evidence="1">
    <location>
        <begin position="16"/>
        <end position="273"/>
    </location>
</feature>
<organism evidence="2 3">
    <name type="scientific">Candidatus Nitrosocosmicus arcticus</name>
    <dbReference type="NCBI Taxonomy" id="2035267"/>
    <lineage>
        <taxon>Archaea</taxon>
        <taxon>Nitrososphaerota</taxon>
        <taxon>Nitrososphaeria</taxon>
        <taxon>Nitrososphaerales</taxon>
        <taxon>Nitrososphaeraceae</taxon>
        <taxon>Candidatus Nitrosocosmicus</taxon>
    </lineage>
</organism>
<dbReference type="RefSeq" id="WP_144730230.1">
    <property type="nucleotide sequence ID" value="NZ_ML675582.1"/>
</dbReference>
<dbReference type="PANTHER" id="PTHR43638:SF3">
    <property type="entry name" value="ALDEHYDE REDUCTASE"/>
    <property type="match status" value="1"/>
</dbReference>
<dbReference type="AlphaFoldDB" id="A0A557SVU0"/>
<reference evidence="2 3" key="1">
    <citation type="journal article" date="2019" name="Front. Microbiol.">
        <title>Ammonia Oxidation by the Arctic Terrestrial Thaumarchaeote Candidatus Nitrosocosmicus arcticus Is Stimulated by Increasing Temperatures.</title>
        <authorList>
            <person name="Alves R.J.E."/>
            <person name="Kerou M."/>
            <person name="Zappe A."/>
            <person name="Bittner R."/>
            <person name="Abby S.S."/>
            <person name="Schmidt H.A."/>
            <person name="Pfeifer K."/>
            <person name="Schleper C."/>
        </authorList>
    </citation>
    <scope>NUCLEOTIDE SEQUENCE [LARGE SCALE GENOMIC DNA]</scope>
    <source>
        <strain evidence="2 3">Kfb</strain>
    </source>
</reference>
<sequence>MTKRRFGSTNIDIPVIGQGTWMIEGNNDRYAHNLAIESLRLGLELGMTHIDTAEMYGNGVVEEMVRQAIMGRRDEVFIASKVLPSNASYYGTLKACERSLKRLNTDRLDLYLIHWPSSEHPIHETMRAMEKLVKEGLVRLIGVSNFDLEELKEAEHALQDETIACNQVLYHLNSRGIERKLLPYCHSKKIAVVGYAPFGHGNFPSSNSVKGRLLVEIAERHRKTPHQVVLNFIVNHTKIFTIPKTSKPERVKENGESVGWNLTEDEIADINRIFPVPAYDVPLDMI</sequence>
<dbReference type="EMBL" id="VOAH01000006">
    <property type="protein sequence ID" value="TVP40727.1"/>
    <property type="molecule type" value="Genomic_DNA"/>
</dbReference>
<dbReference type="Gene3D" id="3.20.20.100">
    <property type="entry name" value="NADP-dependent oxidoreductase domain"/>
    <property type="match status" value="1"/>
</dbReference>
<dbReference type="PANTHER" id="PTHR43638">
    <property type="entry name" value="OXIDOREDUCTASE, ALDO/KETO REDUCTASE FAMILY PROTEIN"/>
    <property type="match status" value="1"/>
</dbReference>
<comment type="caution">
    <text evidence="2">The sequence shown here is derived from an EMBL/GenBank/DDBJ whole genome shotgun (WGS) entry which is preliminary data.</text>
</comment>
<evidence type="ECO:0000259" key="1">
    <source>
        <dbReference type="Pfam" id="PF00248"/>
    </source>
</evidence>
<gene>
    <name evidence="2" type="ORF">NARC_60114</name>
</gene>
<dbReference type="Proteomes" id="UP000315289">
    <property type="component" value="Unassembled WGS sequence"/>
</dbReference>
<dbReference type="SUPFAM" id="SSF51430">
    <property type="entry name" value="NAD(P)-linked oxidoreductase"/>
    <property type="match status" value="1"/>
</dbReference>
<dbReference type="PRINTS" id="PR00069">
    <property type="entry name" value="ALDKETRDTASE"/>
</dbReference>
<name>A0A557SVU0_9ARCH</name>
<dbReference type="InterPro" id="IPR036812">
    <property type="entry name" value="NAD(P)_OxRdtase_dom_sf"/>
</dbReference>
<dbReference type="PIRSF" id="PIRSF000097">
    <property type="entry name" value="AKR"/>
    <property type="match status" value="1"/>
</dbReference>
<dbReference type="Pfam" id="PF00248">
    <property type="entry name" value="Aldo_ket_red"/>
    <property type="match status" value="1"/>
</dbReference>
<dbReference type="InterPro" id="IPR023210">
    <property type="entry name" value="NADP_OxRdtase_dom"/>
</dbReference>
<protein>
    <submittedName>
        <fullName evidence="2">Aldo/keto reductase</fullName>
    </submittedName>
</protein>
<dbReference type="InterPro" id="IPR018170">
    <property type="entry name" value="Aldo/ket_reductase_CS"/>
</dbReference>
<keyword evidence="3" id="KW-1185">Reference proteome</keyword>
<dbReference type="PROSITE" id="PS00062">
    <property type="entry name" value="ALDOKETO_REDUCTASE_2"/>
    <property type="match status" value="1"/>
</dbReference>
<dbReference type="InterPro" id="IPR020471">
    <property type="entry name" value="AKR"/>
</dbReference>
<evidence type="ECO:0000313" key="3">
    <source>
        <dbReference type="Proteomes" id="UP000315289"/>
    </source>
</evidence>
<dbReference type="GO" id="GO:0016491">
    <property type="term" value="F:oxidoreductase activity"/>
    <property type="evidence" value="ECO:0007669"/>
    <property type="project" value="InterPro"/>
</dbReference>
<accession>A0A557SVU0</accession>
<dbReference type="OrthoDB" id="275427at2157"/>
<evidence type="ECO:0000313" key="2">
    <source>
        <dbReference type="EMBL" id="TVP40727.1"/>
    </source>
</evidence>